<accession>A0A195CJI3</accession>
<keyword evidence="7" id="KW-0966">Cell projection</keyword>
<protein>
    <recommendedName>
        <fullName evidence="10">Dynein regulatory complex subunit 2</fullName>
    </recommendedName>
    <alternativeName>
        <fullName evidence="11">Coiled-coil domain-containing protein 65</fullName>
    </alternativeName>
</protein>
<comment type="similarity">
    <text evidence="9">Belongs to the DRC2 family.</text>
</comment>
<evidence type="ECO:0000256" key="2">
    <source>
        <dbReference type="ARBA" id="ARBA00022490"/>
    </source>
</evidence>
<proteinExistence type="inferred from homology"/>
<dbReference type="EMBL" id="KQ977642">
    <property type="protein sequence ID" value="KYN00890.1"/>
    <property type="molecule type" value="Genomic_DNA"/>
</dbReference>
<name>A0A195CJI3_9HYME</name>
<keyword evidence="2" id="KW-0963">Cytoplasm</keyword>
<dbReference type="InterPro" id="IPR039750">
    <property type="entry name" value="DRC1/DRC2"/>
</dbReference>
<dbReference type="AlphaFoldDB" id="A0A195CJI3"/>
<evidence type="ECO:0000256" key="3">
    <source>
        <dbReference type="ARBA" id="ARBA00022846"/>
    </source>
</evidence>
<keyword evidence="6" id="KW-0206">Cytoskeleton</keyword>
<dbReference type="STRING" id="456900.A0A195CJI3"/>
<evidence type="ECO:0000313" key="15">
    <source>
        <dbReference type="EMBL" id="KYN00890.1"/>
    </source>
</evidence>
<feature type="coiled-coil region" evidence="13">
    <location>
        <begin position="58"/>
        <end position="85"/>
    </location>
</feature>
<dbReference type="Proteomes" id="UP000078542">
    <property type="component" value="Unassembled WGS sequence"/>
</dbReference>
<evidence type="ECO:0000256" key="12">
    <source>
        <dbReference type="ARBA" id="ARBA00045865"/>
    </source>
</evidence>
<evidence type="ECO:0000259" key="14">
    <source>
        <dbReference type="Pfam" id="PF14772"/>
    </source>
</evidence>
<dbReference type="GO" id="GO:0003352">
    <property type="term" value="P:regulation of cilium movement"/>
    <property type="evidence" value="ECO:0007669"/>
    <property type="project" value="TreeGrafter"/>
</dbReference>
<keyword evidence="5" id="KW-0969">Cilium</keyword>
<keyword evidence="3" id="KW-0282">Flagellum</keyword>
<reference evidence="15 16" key="1">
    <citation type="submission" date="2016-03" db="EMBL/GenBank/DDBJ databases">
        <title>Cyphomyrmex costatus WGS genome.</title>
        <authorList>
            <person name="Nygaard S."/>
            <person name="Hu H."/>
            <person name="Boomsma J."/>
            <person name="Zhang G."/>
        </authorList>
    </citation>
    <scope>NUCLEOTIDE SEQUENCE [LARGE SCALE GENOMIC DNA]</scope>
    <source>
        <strain evidence="15">MS0001</strain>
        <tissue evidence="15">Whole body</tissue>
    </source>
</reference>
<evidence type="ECO:0000256" key="7">
    <source>
        <dbReference type="ARBA" id="ARBA00023273"/>
    </source>
</evidence>
<evidence type="ECO:0000256" key="1">
    <source>
        <dbReference type="ARBA" id="ARBA00004611"/>
    </source>
</evidence>
<dbReference type="PANTHER" id="PTHR21625:SF0">
    <property type="entry name" value="DYNEIN REGULATORY COMPLEX SUBUNIT 2"/>
    <property type="match status" value="1"/>
</dbReference>
<gene>
    <name evidence="15" type="ORF">ALC62_08115</name>
</gene>
<comment type="subcellular location">
    <subcellularLocation>
        <location evidence="1">Cytoplasm</location>
        <location evidence="1">Cytoskeleton</location>
        <location evidence="1">Flagellum axoneme</location>
    </subcellularLocation>
    <subcellularLocation>
        <location evidence="8">Cytoplasm</location>
        <location evidence="8">Cytoskeleton</location>
        <location evidence="8">Flagellum basal body</location>
    </subcellularLocation>
</comment>
<dbReference type="PANTHER" id="PTHR21625">
    <property type="entry name" value="NYD-SP28 PROTEIN"/>
    <property type="match status" value="1"/>
</dbReference>
<keyword evidence="16" id="KW-1185">Reference proteome</keyword>
<dbReference type="GO" id="GO:0060285">
    <property type="term" value="P:cilium-dependent cell motility"/>
    <property type="evidence" value="ECO:0007669"/>
    <property type="project" value="TreeGrafter"/>
</dbReference>
<evidence type="ECO:0000256" key="11">
    <source>
        <dbReference type="ARBA" id="ARBA00041517"/>
    </source>
</evidence>
<evidence type="ECO:0000256" key="10">
    <source>
        <dbReference type="ARBA" id="ARBA00040899"/>
    </source>
</evidence>
<keyword evidence="4 13" id="KW-0175">Coiled coil</keyword>
<dbReference type="Pfam" id="PF14772">
    <property type="entry name" value="NYD-SP28"/>
    <property type="match status" value="1"/>
</dbReference>
<dbReference type="InterPro" id="IPR039505">
    <property type="entry name" value="DRC1/2_N"/>
</dbReference>
<dbReference type="GO" id="GO:0070286">
    <property type="term" value="P:axonemal dynein complex assembly"/>
    <property type="evidence" value="ECO:0007669"/>
    <property type="project" value="InterPro"/>
</dbReference>
<evidence type="ECO:0000256" key="6">
    <source>
        <dbReference type="ARBA" id="ARBA00023212"/>
    </source>
</evidence>
<dbReference type="GO" id="GO:0005858">
    <property type="term" value="C:axonemal dynein complex"/>
    <property type="evidence" value="ECO:0007669"/>
    <property type="project" value="InterPro"/>
</dbReference>
<sequence>MWKKYLMHEIELGALNTKHYRTLWRKMMTRIKMPQITEDVKIAWHNFDRAFDIKDYRISFLMDELAEAEEQYQKTTKSYTEIIDRFLKLHREGIQSKERNCRRTLNEILVQTDTYIGIGKIYYQQNEVLLQSISNDVHKQLEELLDNVKSIALSKIDAFVEDSKDVRRISVTQLENRLQRSWENLQQILLDYQNKIKHHKKSYEILKDKDEKNQEVIAQQLLRTTSLFEDTRKFQGKIRTYDFIAKKKISKILIENDFFEKASWTVKFRLLSEQMKDKNQLKILSIRYNKMIKYLEFLIIKGKQLLTLMQICSKYKTQNEKIIPFVDHTKSTQMFSSYQIVALSNLNVPRQITNFQDLTNFWRQFGVVQMITIQLRLERNNLKAEVKHLRESISFYIMQKE</sequence>
<evidence type="ECO:0000256" key="5">
    <source>
        <dbReference type="ARBA" id="ARBA00023069"/>
    </source>
</evidence>
<comment type="function">
    <text evidence="12">Component of the nexin-dynein regulatory complex (N-DRC), a key regulator of ciliary/flagellar motility which maintains the alignment and integrity of the distal axoneme and regulates microtubule sliding in motile axonemes. Plays a critical role in the assembly of N-DRC and also stabilizes the assembly of multiple inner dynein arms and radial spokes. Coassembles with DRC1 to form a central scaffold needed for assembly of the N-DRC and its attachment to the outer doublet microtubules.</text>
</comment>
<evidence type="ECO:0000313" key="16">
    <source>
        <dbReference type="Proteomes" id="UP000078542"/>
    </source>
</evidence>
<evidence type="ECO:0000256" key="8">
    <source>
        <dbReference type="ARBA" id="ARBA00037841"/>
    </source>
</evidence>
<organism evidence="15 16">
    <name type="scientific">Cyphomyrmex costatus</name>
    <dbReference type="NCBI Taxonomy" id="456900"/>
    <lineage>
        <taxon>Eukaryota</taxon>
        <taxon>Metazoa</taxon>
        <taxon>Ecdysozoa</taxon>
        <taxon>Arthropoda</taxon>
        <taxon>Hexapoda</taxon>
        <taxon>Insecta</taxon>
        <taxon>Pterygota</taxon>
        <taxon>Neoptera</taxon>
        <taxon>Endopterygota</taxon>
        <taxon>Hymenoptera</taxon>
        <taxon>Apocrita</taxon>
        <taxon>Aculeata</taxon>
        <taxon>Formicoidea</taxon>
        <taxon>Formicidae</taxon>
        <taxon>Myrmicinae</taxon>
        <taxon>Cyphomyrmex</taxon>
    </lineage>
</organism>
<evidence type="ECO:0000256" key="4">
    <source>
        <dbReference type="ARBA" id="ARBA00023054"/>
    </source>
</evidence>
<evidence type="ECO:0000256" key="13">
    <source>
        <dbReference type="SAM" id="Coils"/>
    </source>
</evidence>
<evidence type="ECO:0000256" key="9">
    <source>
        <dbReference type="ARBA" id="ARBA00038424"/>
    </source>
</evidence>
<feature type="domain" description="Dynein regulatory complex protein 1/2 N-terminal" evidence="14">
    <location>
        <begin position="8"/>
        <end position="81"/>
    </location>
</feature>